<sequence length="61" mass="6675">MGKKKHMVGHLLSDPWTFHLCMPHGIMGHAYKPGHRLAKQTKMDVRAFGSDGSVSCVAVSV</sequence>
<evidence type="ECO:0000313" key="1">
    <source>
        <dbReference type="EMBL" id="JAH35541.1"/>
    </source>
</evidence>
<accession>A0A0E9S2M8</accession>
<proteinExistence type="predicted"/>
<protein>
    <submittedName>
        <fullName evidence="1">Uncharacterized protein</fullName>
    </submittedName>
</protein>
<dbReference type="AlphaFoldDB" id="A0A0E9S2M8"/>
<reference evidence="1" key="2">
    <citation type="journal article" date="2015" name="Fish Shellfish Immunol.">
        <title>Early steps in the European eel (Anguilla anguilla)-Vibrio vulnificus interaction in the gills: Role of the RtxA13 toxin.</title>
        <authorList>
            <person name="Callol A."/>
            <person name="Pajuelo D."/>
            <person name="Ebbesson L."/>
            <person name="Teles M."/>
            <person name="MacKenzie S."/>
            <person name="Amaro C."/>
        </authorList>
    </citation>
    <scope>NUCLEOTIDE SEQUENCE</scope>
</reference>
<dbReference type="EMBL" id="GBXM01073036">
    <property type="protein sequence ID" value="JAH35541.1"/>
    <property type="molecule type" value="Transcribed_RNA"/>
</dbReference>
<name>A0A0E9S2M8_ANGAN</name>
<organism evidence="1">
    <name type="scientific">Anguilla anguilla</name>
    <name type="common">European freshwater eel</name>
    <name type="synonym">Muraena anguilla</name>
    <dbReference type="NCBI Taxonomy" id="7936"/>
    <lineage>
        <taxon>Eukaryota</taxon>
        <taxon>Metazoa</taxon>
        <taxon>Chordata</taxon>
        <taxon>Craniata</taxon>
        <taxon>Vertebrata</taxon>
        <taxon>Euteleostomi</taxon>
        <taxon>Actinopterygii</taxon>
        <taxon>Neopterygii</taxon>
        <taxon>Teleostei</taxon>
        <taxon>Anguilliformes</taxon>
        <taxon>Anguillidae</taxon>
        <taxon>Anguilla</taxon>
    </lineage>
</organism>
<reference evidence="1" key="1">
    <citation type="submission" date="2014-11" db="EMBL/GenBank/DDBJ databases">
        <authorList>
            <person name="Amaro Gonzalez C."/>
        </authorList>
    </citation>
    <scope>NUCLEOTIDE SEQUENCE</scope>
</reference>